<dbReference type="InterPro" id="IPR052978">
    <property type="entry name" value="GAP_dehydrogenase"/>
</dbReference>
<accession>A0A4R1HCX3</accession>
<dbReference type="SUPFAM" id="SSF55347">
    <property type="entry name" value="Glyceraldehyde-3-phosphate dehydrogenase-like, C-terminal domain"/>
    <property type="match status" value="1"/>
</dbReference>
<dbReference type="GO" id="GO:0016620">
    <property type="term" value="F:oxidoreductase activity, acting on the aldehyde or oxo group of donors, NAD or NADP as acceptor"/>
    <property type="evidence" value="ECO:0007669"/>
    <property type="project" value="InterPro"/>
</dbReference>
<dbReference type="EMBL" id="SMFX01000001">
    <property type="protein sequence ID" value="TCK18070.1"/>
    <property type="molecule type" value="Genomic_DNA"/>
</dbReference>
<organism evidence="2 3">
    <name type="scientific">Thiogranum longum</name>
    <dbReference type="NCBI Taxonomy" id="1537524"/>
    <lineage>
        <taxon>Bacteria</taxon>
        <taxon>Pseudomonadati</taxon>
        <taxon>Pseudomonadota</taxon>
        <taxon>Gammaproteobacteria</taxon>
        <taxon>Chromatiales</taxon>
        <taxon>Ectothiorhodospiraceae</taxon>
        <taxon>Thiogranum</taxon>
    </lineage>
</organism>
<dbReference type="OrthoDB" id="9803304at2"/>
<proteinExistence type="predicted"/>
<dbReference type="SUPFAM" id="SSF51735">
    <property type="entry name" value="NAD(P)-binding Rossmann-fold domains"/>
    <property type="match status" value="1"/>
</dbReference>
<evidence type="ECO:0000259" key="1">
    <source>
        <dbReference type="Pfam" id="PF02800"/>
    </source>
</evidence>
<evidence type="ECO:0000313" key="2">
    <source>
        <dbReference type="EMBL" id="TCK18070.1"/>
    </source>
</evidence>
<dbReference type="InterPro" id="IPR020829">
    <property type="entry name" value="GlycerAld_3-P_DH_cat"/>
</dbReference>
<protein>
    <submittedName>
        <fullName evidence="2">Glyceraldehyde 3-phosphate dehydrogenase-like protein</fullName>
    </submittedName>
</protein>
<dbReference type="PANTHER" id="PTHR42955:SF1">
    <property type="entry name" value="GLYCERALDEHYDE-3-PHOSPHATE DEHYDROGENASE"/>
    <property type="match status" value="1"/>
</dbReference>
<dbReference type="Pfam" id="PF02800">
    <property type="entry name" value="Gp_dh_C"/>
    <property type="match status" value="1"/>
</dbReference>
<dbReference type="AlphaFoldDB" id="A0A4R1HCX3"/>
<dbReference type="Gene3D" id="3.30.360.10">
    <property type="entry name" value="Dihydrodipicolinate Reductase, domain 2"/>
    <property type="match status" value="1"/>
</dbReference>
<feature type="domain" description="Glyceraldehyde 3-phosphate dehydrogenase catalytic" evidence="1">
    <location>
        <begin position="42"/>
        <end position="96"/>
    </location>
</feature>
<gene>
    <name evidence="2" type="ORF">DFR30_1329</name>
</gene>
<comment type="caution">
    <text evidence="2">The sequence shown here is derived from an EMBL/GenBank/DDBJ whole genome shotgun (WGS) entry which is preliminary data.</text>
</comment>
<name>A0A4R1HCX3_9GAMM</name>
<keyword evidence="3" id="KW-1185">Reference proteome</keyword>
<dbReference type="InterPro" id="IPR036291">
    <property type="entry name" value="NAD(P)-bd_dom_sf"/>
</dbReference>
<dbReference type="PANTHER" id="PTHR42955">
    <property type="entry name" value="GLYCERALDEHYDE-3-PHOSPHATE DEHYDROGENASE"/>
    <property type="match status" value="1"/>
</dbReference>
<evidence type="ECO:0000313" key="3">
    <source>
        <dbReference type="Proteomes" id="UP000295707"/>
    </source>
</evidence>
<reference evidence="2 3" key="1">
    <citation type="submission" date="2019-03" db="EMBL/GenBank/DDBJ databases">
        <title>Genomic Encyclopedia of Type Strains, Phase IV (KMG-IV): sequencing the most valuable type-strain genomes for metagenomic binning, comparative biology and taxonomic classification.</title>
        <authorList>
            <person name="Goeker M."/>
        </authorList>
    </citation>
    <scope>NUCLEOTIDE SEQUENCE [LARGE SCALE GENOMIC DNA]</scope>
    <source>
        <strain evidence="2 3">DSM 19610</strain>
    </source>
</reference>
<sequence>MAICTAINGFGRMRCLALRMARGCDELEFVHINETAGDTTCSATQTIIDKGHKVLRRARACDESLIPTSTGSSKAITQIFPELTGKLNGLAELVCKVATSL</sequence>
<dbReference type="Proteomes" id="UP000295707">
    <property type="component" value="Unassembled WGS sequence"/>
</dbReference>